<feature type="chain" id="PRO_5003435760" evidence="2">
    <location>
        <begin position="23"/>
        <end position="260"/>
    </location>
</feature>
<feature type="signal peptide" evidence="2">
    <location>
        <begin position="1"/>
        <end position="22"/>
    </location>
</feature>
<dbReference type="Proteomes" id="UP000007322">
    <property type="component" value="Chromosome 6"/>
</dbReference>
<dbReference type="EMBL" id="CP003007">
    <property type="protein sequence ID" value="AEO61172.1"/>
    <property type="molecule type" value="Genomic_DNA"/>
</dbReference>
<gene>
    <name evidence="3" type="ORF">MYCTH_2311076</name>
</gene>
<dbReference type="InParanoid" id="G2QMJ2"/>
<evidence type="ECO:0000313" key="4">
    <source>
        <dbReference type="Proteomes" id="UP000007322"/>
    </source>
</evidence>
<dbReference type="HOGENOM" id="CLU_1070329_0_0_1"/>
<sequence length="260" mass="27193">MRASVLSPVLAGLAALASLVAAAPIAPGNDNPAPSLRPAPPRTRIFAQLLRRWGKPKGKGKGIAGSSGSHGGSKLNIWEPGYVVFERPGPWTPTTTTTTTPTSSSSTSSFSHADWDAAVVMVTVTVTVVTATETGHELGATTEPSATAAALSTDPGTTSFSAELAATDVVVALVAVAGPVARPRPVLCFQLCDVILSRLSSTAIRCESRRSFSFWFCRSMGSFINRIGSIEVETWSRTASSGFWRGICLLFIFPGVLARA</sequence>
<dbReference type="RefSeq" id="XP_003666417.1">
    <property type="nucleotide sequence ID" value="XM_003666369.1"/>
</dbReference>
<proteinExistence type="predicted"/>
<keyword evidence="4" id="KW-1185">Reference proteome</keyword>
<dbReference type="AlphaFoldDB" id="G2QMJ2"/>
<dbReference type="KEGG" id="mtm:MYCTH_2311076"/>
<name>G2QMJ2_THET4</name>
<accession>G2QMJ2</accession>
<reference evidence="3 4" key="1">
    <citation type="journal article" date="2011" name="Nat. Biotechnol.">
        <title>Comparative genomic analysis of the thermophilic biomass-degrading fungi Myceliophthora thermophila and Thielavia terrestris.</title>
        <authorList>
            <person name="Berka R.M."/>
            <person name="Grigoriev I.V."/>
            <person name="Otillar R."/>
            <person name="Salamov A."/>
            <person name="Grimwood J."/>
            <person name="Reid I."/>
            <person name="Ishmael N."/>
            <person name="John T."/>
            <person name="Darmond C."/>
            <person name="Moisan M.-C."/>
            <person name="Henrissat B."/>
            <person name="Coutinho P.M."/>
            <person name="Lombard V."/>
            <person name="Natvig D.O."/>
            <person name="Lindquist E."/>
            <person name="Schmutz J."/>
            <person name="Lucas S."/>
            <person name="Harris P."/>
            <person name="Powlowski J."/>
            <person name="Bellemare A."/>
            <person name="Taylor D."/>
            <person name="Butler G."/>
            <person name="de Vries R.P."/>
            <person name="Allijn I.E."/>
            <person name="van den Brink J."/>
            <person name="Ushinsky S."/>
            <person name="Storms R."/>
            <person name="Powell A.J."/>
            <person name="Paulsen I.T."/>
            <person name="Elbourne L.D.H."/>
            <person name="Baker S.E."/>
            <person name="Magnuson J."/>
            <person name="LaBoissiere S."/>
            <person name="Clutterbuck A.J."/>
            <person name="Martinez D."/>
            <person name="Wogulis M."/>
            <person name="de Leon A.L."/>
            <person name="Rey M.W."/>
            <person name="Tsang A."/>
        </authorList>
    </citation>
    <scope>NUCLEOTIDE SEQUENCE [LARGE SCALE GENOMIC DNA]</scope>
    <source>
        <strain evidence="4">ATCC 42464 / BCRC 31852 / DSM 1799</strain>
    </source>
</reference>
<organism evidence="3 4">
    <name type="scientific">Thermothelomyces thermophilus (strain ATCC 42464 / BCRC 31852 / DSM 1799)</name>
    <name type="common">Sporotrichum thermophile</name>
    <dbReference type="NCBI Taxonomy" id="573729"/>
    <lineage>
        <taxon>Eukaryota</taxon>
        <taxon>Fungi</taxon>
        <taxon>Dikarya</taxon>
        <taxon>Ascomycota</taxon>
        <taxon>Pezizomycotina</taxon>
        <taxon>Sordariomycetes</taxon>
        <taxon>Sordariomycetidae</taxon>
        <taxon>Sordariales</taxon>
        <taxon>Chaetomiaceae</taxon>
        <taxon>Thermothelomyces</taxon>
    </lineage>
</organism>
<evidence type="ECO:0000256" key="2">
    <source>
        <dbReference type="SAM" id="SignalP"/>
    </source>
</evidence>
<dbReference type="VEuPathDB" id="FungiDB:MYCTH_2311076"/>
<feature type="region of interest" description="Disordered" evidence="1">
    <location>
        <begin position="88"/>
        <end position="109"/>
    </location>
</feature>
<dbReference type="GeneID" id="11506217"/>
<keyword evidence="2" id="KW-0732">Signal</keyword>
<protein>
    <submittedName>
        <fullName evidence="3">Uncharacterized protein</fullName>
    </submittedName>
</protein>
<feature type="compositionally biased region" description="Low complexity" evidence="1">
    <location>
        <begin position="92"/>
        <end position="109"/>
    </location>
</feature>
<evidence type="ECO:0000313" key="3">
    <source>
        <dbReference type="EMBL" id="AEO61172.1"/>
    </source>
</evidence>
<evidence type="ECO:0000256" key="1">
    <source>
        <dbReference type="SAM" id="MobiDB-lite"/>
    </source>
</evidence>